<dbReference type="InterPro" id="IPR044894">
    <property type="entry name" value="TubC_N_sf"/>
</dbReference>
<dbReference type="Gene3D" id="3.30.300.30">
    <property type="match status" value="2"/>
</dbReference>
<dbReference type="Gene3D" id="3.40.50.1820">
    <property type="entry name" value="alpha/beta hydrolase"/>
    <property type="match status" value="1"/>
</dbReference>
<dbReference type="Gene3D" id="1.10.1200.10">
    <property type="entry name" value="ACP-like"/>
    <property type="match status" value="1"/>
</dbReference>
<evidence type="ECO:0000259" key="11">
    <source>
        <dbReference type="PROSITE" id="PS50917"/>
    </source>
</evidence>
<organism evidence="12 13">
    <name type="scientific">Lentzea fradiae</name>
    <dbReference type="NCBI Taxonomy" id="200378"/>
    <lineage>
        <taxon>Bacteria</taxon>
        <taxon>Bacillati</taxon>
        <taxon>Actinomycetota</taxon>
        <taxon>Actinomycetes</taxon>
        <taxon>Pseudonocardiales</taxon>
        <taxon>Pseudonocardiaceae</taxon>
        <taxon>Lentzea</taxon>
    </lineage>
</organism>
<dbReference type="Pfam" id="PF18563">
    <property type="entry name" value="TubC_N"/>
    <property type="match status" value="1"/>
</dbReference>
<dbReference type="InterPro" id="IPR001031">
    <property type="entry name" value="Thioesterase"/>
</dbReference>
<dbReference type="GO" id="GO:0009403">
    <property type="term" value="P:toxin biosynthetic process"/>
    <property type="evidence" value="ECO:0007669"/>
    <property type="project" value="UniProtKB-ARBA"/>
</dbReference>
<dbReference type="Gene3D" id="3.40.50.150">
    <property type="entry name" value="Vaccinia Virus protein VP39"/>
    <property type="match status" value="1"/>
</dbReference>
<dbReference type="InterPro" id="IPR009081">
    <property type="entry name" value="PP-bd_ACP"/>
</dbReference>
<dbReference type="Gene3D" id="3.30.559.10">
    <property type="entry name" value="Chloramphenicol acetyltransferase-like domain"/>
    <property type="match status" value="1"/>
</dbReference>
<evidence type="ECO:0000313" key="12">
    <source>
        <dbReference type="EMBL" id="SDF43212.1"/>
    </source>
</evidence>
<dbReference type="FunFam" id="3.30.559.10:FF:000023">
    <property type="entry name" value="Non-ribosomal peptide synthetase"/>
    <property type="match status" value="1"/>
</dbReference>
<sequence length="1816" mass="196050">MTITDLLTELRHLGVSLWADEGDLRFRAPRGVLTDERRTALRANKTEVLRLLERESELPPAEPDPAGRHDPFPLTPVQSAYLLGRHPAYPYGGAACTSYLEVELPGAEPGRVEDAWNELVARHDMLRAVVHADGYQRVLPEVDRYRVPVADLRDAPPDRVQAHLDACRDELTGRLGDTGRWPLFAVRVTRTREATIVHLAVELLTVDASSLQALLGELGELVSGGTGLPSPPEITFRDYVLAERKLRDTPRYQRDRKYWLDRIDDLPPAPLLPLSEQDAPAGPVRFDRVHHWLTDVELTGLRDRARAHGVTVSATVLAAYAEVIGRWSRHRRFTLTLPVAGRLPVHERVDDLVGDFSSVGLLAVDLDEAAAFAGRVRAVAARLFEDLDHRSFTGVDVLAELTRRAGSPVLMPVVFTSTAGLGRPARPPVRIRRGLTQTPQVWIDCQLTEYDGSLMLAWDVRRGVLADGVAADAFEAFRDLVHALATDDDAWTARQPVRLPEDQRRRRESVNDTAADRRARLLHEPVFARAAARPDAVAVVSGGTAMTFGELAARASDLAAALRENGCAPGERVAVVMDKSAEQVVAVLGVLAAGAVYLPIDAGQPVARRDRVLRDAGVRFAVVRTGDEVARDLPAHPVVVDLAVEPAGDVAPAGRAAPADPAYVIYTSGSTGDPKGVVVSHRAAANTLDDLERRFGLGPADRVLGVANLGFDLSVWDVFGVLGAGGGLVLPDAARAADASHWAELIARHGVTLWNTVPAQLRMLQAYVDSEPEADISGLRLALLSGDWIPVDLPGRVRAKHPSLELVSLGGATEAAIWSIWHPIGDVPPHWRSIPYGTPLENQSFHVLNDVLEDCPDHVTGELHIGGAGLAEGYLGDPGRTAERFVVHPRTGERLYRTGDLGRYLPDGAIEFLGREDGQVKVRGHRVELGEVEAALRAHPAVADAVVVATGERDARRLAGFAEPAPAAVPPAPSFVHVADVATATAGELEAKHGGEDFAALVRAVDEVAILSIAARLRADGLFATAADRCDLAAIAAATGVSARQDRLPRRWMDALVHAGAVGFDPASGTYGDLVAASEEDIRALWRRIEDLNERVGYGASTLEYIRTCSSRLDELLDGRLDVRELLFPHGEVGAAHAVYRENLVGHSMHQIMISAIRAVAAAHPRGGMRLLEVGGGVAGTSTDLIPALAEFEPDYLFTDISEFFLGEAREKFADHPWVRCGRFDINADARAQGIPPNSADVVLCANVLHNSRDAGEVLARLREVLAPGGWLVFLEPTRRHNYPLLVSMEFEFFSELAEFTDLRAGTGQAFLTRSQWISLLGEAGADESLCLPPVGHTLAAPGQGVFLARFGTDRARVTGDELRRHLESRLPAHMVPARLELLDAVPRTPNGKVDRAVLTAWADGQQDDHRGGRVVEEPADDLERRIAALWAEMLGLDRVSRGEDFYSLGGDSLLLSRMVGRLREREPEAAALEWQELLRQMLRDATVRGLAAFIRSSGEAAPERTPARSSLMRLGGSAGAVTTVLVHAGSGTLQPYRPLLAHLRAAGTGQLVGVQVEDYDRYLALPPETVVARLAADYARELLGAGDRFRLVGYCVGGLLATEIARDLTESGATVDELTVISSYRPPAVHDELMAEYVFALATGTDLAAAGWPADPDVFNAAVRSILDRTPGQVPDGALAGLTGRFADLGARFREVGALPGQERLRALHRASRSGGAYDPGDCSFADYTRLHAVFRQSMSAVSRHEPEPYLGPITVLRNSDSSTLLPGTRTDVGEFWREICLGELTVRDIPGDHFGCVSAAHAAGLGALLTGGRG</sequence>
<feature type="compositionally biased region" description="Basic and acidic residues" evidence="9">
    <location>
        <begin position="499"/>
        <end position="515"/>
    </location>
</feature>
<feature type="domain" description="SPOC" evidence="11">
    <location>
        <begin position="1420"/>
        <end position="1600"/>
    </location>
</feature>
<dbReference type="SUPFAM" id="SSF53335">
    <property type="entry name" value="S-adenosyl-L-methionine-dependent methyltransferases"/>
    <property type="match status" value="1"/>
</dbReference>
<gene>
    <name evidence="12" type="ORF">SAMN05216553_101611</name>
</gene>
<dbReference type="SUPFAM" id="SSF52777">
    <property type="entry name" value="CoA-dependent acyltransferases"/>
    <property type="match status" value="2"/>
</dbReference>
<dbReference type="GO" id="GO:0016874">
    <property type="term" value="F:ligase activity"/>
    <property type="evidence" value="ECO:0007669"/>
    <property type="project" value="UniProtKB-KW"/>
</dbReference>
<dbReference type="Proteomes" id="UP000199623">
    <property type="component" value="Unassembled WGS sequence"/>
</dbReference>
<comment type="pathway">
    <text evidence="2">Siderophore biosynthesis; mycobactin biosynthesis.</text>
</comment>
<dbReference type="GO" id="GO:0000036">
    <property type="term" value="F:acyl carrier activity"/>
    <property type="evidence" value="ECO:0007669"/>
    <property type="project" value="TreeGrafter"/>
</dbReference>
<feature type="region of interest" description="Disordered" evidence="9">
    <location>
        <begin position="495"/>
        <end position="515"/>
    </location>
</feature>
<dbReference type="Gene3D" id="3.40.50.980">
    <property type="match status" value="2"/>
</dbReference>
<dbReference type="GO" id="GO:0005737">
    <property type="term" value="C:cytoplasm"/>
    <property type="evidence" value="ECO:0007669"/>
    <property type="project" value="TreeGrafter"/>
</dbReference>
<evidence type="ECO:0000256" key="2">
    <source>
        <dbReference type="ARBA" id="ARBA00005102"/>
    </source>
</evidence>
<proteinExistence type="inferred from homology"/>
<evidence type="ECO:0000256" key="7">
    <source>
        <dbReference type="ARBA" id="ARBA00022598"/>
    </source>
</evidence>
<keyword evidence="6" id="KW-0597">Phosphoprotein</keyword>
<dbReference type="InterPro" id="IPR029058">
    <property type="entry name" value="AB_hydrolase_fold"/>
</dbReference>
<keyword evidence="5" id="KW-0596">Phosphopantetheine</keyword>
<accession>A0A1G7L0Z8</accession>
<dbReference type="PROSITE" id="PS50075">
    <property type="entry name" value="CARRIER"/>
    <property type="match status" value="1"/>
</dbReference>
<name>A0A1G7L0Z8_9PSEU</name>
<comment type="similarity">
    <text evidence="3">Belongs to the ATP-dependent AMP-binding enzyme family. MbtB subfamily.</text>
</comment>
<dbReference type="OrthoDB" id="2472181at2"/>
<dbReference type="InterPro" id="IPR057737">
    <property type="entry name" value="Condensation_MtbB-like"/>
</dbReference>
<dbReference type="Gene3D" id="3.30.559.30">
    <property type="entry name" value="Nonribosomal peptide synthetase, condensation domain"/>
    <property type="match status" value="1"/>
</dbReference>
<evidence type="ECO:0000313" key="13">
    <source>
        <dbReference type="Proteomes" id="UP000199623"/>
    </source>
</evidence>
<dbReference type="Gene3D" id="2.30.38.10">
    <property type="entry name" value="Luciferase, Domain 3"/>
    <property type="match status" value="1"/>
</dbReference>
<dbReference type="GO" id="GO:0043041">
    <property type="term" value="P:amino acid activation for nonribosomal peptide biosynthetic process"/>
    <property type="evidence" value="ECO:0007669"/>
    <property type="project" value="TreeGrafter"/>
</dbReference>
<evidence type="ECO:0000256" key="4">
    <source>
        <dbReference type="ARBA" id="ARBA00016743"/>
    </source>
</evidence>
<dbReference type="InterPro" id="IPR000873">
    <property type="entry name" value="AMP-dep_synth/lig_dom"/>
</dbReference>
<dbReference type="PROSITE" id="PS00455">
    <property type="entry name" value="AMP_BINDING"/>
    <property type="match status" value="1"/>
</dbReference>
<evidence type="ECO:0000256" key="9">
    <source>
        <dbReference type="SAM" id="MobiDB-lite"/>
    </source>
</evidence>
<dbReference type="InterPro" id="IPR020845">
    <property type="entry name" value="AMP-binding_CS"/>
</dbReference>
<evidence type="ECO:0000256" key="8">
    <source>
        <dbReference type="ARBA" id="ARBA00033440"/>
    </source>
</evidence>
<dbReference type="InterPro" id="IPR023213">
    <property type="entry name" value="CAT-like_dom_sf"/>
</dbReference>
<evidence type="ECO:0000256" key="1">
    <source>
        <dbReference type="ARBA" id="ARBA00001957"/>
    </source>
</evidence>
<dbReference type="InterPro" id="IPR041464">
    <property type="entry name" value="TubC_N"/>
</dbReference>
<dbReference type="SUPFAM" id="SSF47336">
    <property type="entry name" value="ACP-like"/>
    <property type="match status" value="1"/>
</dbReference>
<keyword evidence="13" id="KW-1185">Reference proteome</keyword>
<dbReference type="Pfam" id="PF00668">
    <property type="entry name" value="Condensation"/>
    <property type="match status" value="1"/>
</dbReference>
<comment type="cofactor">
    <cofactor evidence="1">
        <name>pantetheine 4'-phosphate</name>
        <dbReference type="ChEBI" id="CHEBI:47942"/>
    </cofactor>
</comment>
<dbReference type="InterPro" id="IPR010071">
    <property type="entry name" value="AA_adenyl_dom"/>
</dbReference>
<feature type="domain" description="Carrier" evidence="10">
    <location>
        <begin position="1418"/>
        <end position="1499"/>
    </location>
</feature>
<dbReference type="RefSeq" id="WP_090045276.1">
    <property type="nucleotide sequence ID" value="NZ_FNCC01000001.1"/>
</dbReference>
<dbReference type="Pfam" id="PF00501">
    <property type="entry name" value="AMP-binding"/>
    <property type="match status" value="1"/>
</dbReference>
<evidence type="ECO:0000256" key="6">
    <source>
        <dbReference type="ARBA" id="ARBA00022553"/>
    </source>
</evidence>
<dbReference type="Gene3D" id="1.10.10.1830">
    <property type="entry name" value="Non-ribosomal peptide synthase, adenylation domain"/>
    <property type="match status" value="1"/>
</dbReference>
<dbReference type="InterPro" id="IPR001242">
    <property type="entry name" value="Condensation_dom"/>
</dbReference>
<dbReference type="Pfam" id="PF08242">
    <property type="entry name" value="Methyltransf_12"/>
    <property type="match status" value="1"/>
</dbReference>
<dbReference type="InterPro" id="IPR010912">
    <property type="entry name" value="SPOC_met"/>
</dbReference>
<dbReference type="Pfam" id="PF00550">
    <property type="entry name" value="PP-binding"/>
    <property type="match status" value="1"/>
</dbReference>
<dbReference type="STRING" id="200378.SAMN05216553_101611"/>
<dbReference type="PANTHER" id="PTHR45527:SF10">
    <property type="entry name" value="PYOCHELIN SYNTHASE PCHF"/>
    <property type="match status" value="1"/>
</dbReference>
<dbReference type="InterPro" id="IPR029063">
    <property type="entry name" value="SAM-dependent_MTases_sf"/>
</dbReference>
<protein>
    <recommendedName>
        <fullName evidence="4">Phenyloxazoline synthase MbtB</fullName>
    </recommendedName>
    <alternativeName>
        <fullName evidence="8">Mycobactin synthetase protein B</fullName>
    </alternativeName>
</protein>
<dbReference type="PROSITE" id="PS50917">
    <property type="entry name" value="SPOC"/>
    <property type="match status" value="1"/>
</dbReference>
<dbReference type="FunFam" id="3.30.559.30:FF:000006">
    <property type="entry name" value="Yersiniabactin polyketide/non-ribosomal peptide synthetase"/>
    <property type="match status" value="1"/>
</dbReference>
<dbReference type="FunFam" id="3.40.50.12780:FF:000012">
    <property type="entry name" value="Non-ribosomal peptide synthetase"/>
    <property type="match status" value="1"/>
</dbReference>
<evidence type="ECO:0000259" key="10">
    <source>
        <dbReference type="PROSITE" id="PS50075"/>
    </source>
</evidence>
<dbReference type="SUPFAM" id="SSF53474">
    <property type="entry name" value="alpha/beta-Hydrolases"/>
    <property type="match status" value="1"/>
</dbReference>
<dbReference type="NCBIfam" id="TIGR01733">
    <property type="entry name" value="AA-adenyl-dom"/>
    <property type="match status" value="1"/>
</dbReference>
<dbReference type="CDD" id="cd19535">
    <property type="entry name" value="Cyc_NRPS"/>
    <property type="match status" value="1"/>
</dbReference>
<reference evidence="13" key="1">
    <citation type="submission" date="2016-10" db="EMBL/GenBank/DDBJ databases">
        <authorList>
            <person name="Varghese N."/>
            <person name="Submissions S."/>
        </authorList>
    </citation>
    <scope>NUCLEOTIDE SEQUENCE [LARGE SCALE GENOMIC DNA]</scope>
    <source>
        <strain evidence="13">CGMCC 4.3506</strain>
    </source>
</reference>
<dbReference type="InterPro" id="IPR013217">
    <property type="entry name" value="Methyltransf_12"/>
</dbReference>
<dbReference type="InterPro" id="IPR036736">
    <property type="entry name" value="ACP-like_sf"/>
</dbReference>
<dbReference type="CDD" id="cd02440">
    <property type="entry name" value="AdoMet_MTases"/>
    <property type="match status" value="1"/>
</dbReference>
<dbReference type="PANTHER" id="PTHR45527">
    <property type="entry name" value="NONRIBOSOMAL PEPTIDE SYNTHETASE"/>
    <property type="match status" value="1"/>
</dbReference>
<dbReference type="EMBL" id="FNCC01000001">
    <property type="protein sequence ID" value="SDF43212.1"/>
    <property type="molecule type" value="Genomic_DNA"/>
</dbReference>
<evidence type="ECO:0000256" key="3">
    <source>
        <dbReference type="ARBA" id="ARBA00007380"/>
    </source>
</evidence>
<dbReference type="GO" id="GO:0031177">
    <property type="term" value="F:phosphopantetheine binding"/>
    <property type="evidence" value="ECO:0007669"/>
    <property type="project" value="TreeGrafter"/>
</dbReference>
<dbReference type="Pfam" id="PF00975">
    <property type="entry name" value="Thioesterase"/>
    <property type="match status" value="1"/>
</dbReference>
<keyword evidence="7" id="KW-0436">Ligase</keyword>
<dbReference type="InterPro" id="IPR045851">
    <property type="entry name" value="AMP-bd_C_sf"/>
</dbReference>
<dbReference type="SUPFAM" id="SSF56801">
    <property type="entry name" value="Acetyl-CoA synthetase-like"/>
    <property type="match status" value="1"/>
</dbReference>
<evidence type="ECO:0000256" key="5">
    <source>
        <dbReference type="ARBA" id="ARBA00022450"/>
    </source>
</evidence>